<evidence type="ECO:0000259" key="5">
    <source>
        <dbReference type="PROSITE" id="PS51898"/>
    </source>
</evidence>
<evidence type="ECO:0000256" key="4">
    <source>
        <dbReference type="ARBA" id="ARBA00023172"/>
    </source>
</evidence>
<dbReference type="InterPro" id="IPR050808">
    <property type="entry name" value="Phage_Integrase"/>
</dbReference>
<evidence type="ECO:0000313" key="6">
    <source>
        <dbReference type="EMBL" id="EUJ25785.1"/>
    </source>
</evidence>
<keyword evidence="2" id="KW-0229">DNA integration</keyword>
<dbReference type="InterPro" id="IPR002104">
    <property type="entry name" value="Integrase_catalytic"/>
</dbReference>
<comment type="caution">
    <text evidence="6">The sequence shown here is derived from an EMBL/GenBank/DDBJ whole genome shotgun (WGS) entry which is preliminary data.</text>
</comment>
<protein>
    <submittedName>
        <fullName evidence="6">Phage integrase</fullName>
    </submittedName>
</protein>
<dbReference type="InterPro" id="IPR011010">
    <property type="entry name" value="DNA_brk_join_enz"/>
</dbReference>
<feature type="domain" description="Tyr recombinase" evidence="5">
    <location>
        <begin position="177"/>
        <end position="378"/>
    </location>
</feature>
<dbReference type="PANTHER" id="PTHR30629:SF2">
    <property type="entry name" value="PROPHAGE INTEGRASE INTS-RELATED"/>
    <property type="match status" value="1"/>
</dbReference>
<evidence type="ECO:0000256" key="2">
    <source>
        <dbReference type="ARBA" id="ARBA00022908"/>
    </source>
</evidence>
<gene>
    <name evidence="6" type="ORF">MFLO_14742</name>
</gene>
<dbReference type="InterPro" id="IPR010998">
    <property type="entry name" value="Integrase_recombinase_N"/>
</dbReference>
<keyword evidence="7" id="KW-1185">Reference proteome</keyword>
<dbReference type="RefSeq" id="WP_036098430.1">
    <property type="nucleotide sequence ID" value="NZ_AODF01000042.1"/>
</dbReference>
<keyword evidence="3" id="KW-0238">DNA-binding</keyword>
<name>A0ABN0RBU7_9LIST</name>
<dbReference type="PROSITE" id="PS51898">
    <property type="entry name" value="TYR_RECOMBINASE"/>
    <property type="match status" value="1"/>
</dbReference>
<keyword evidence="4" id="KW-0233">DNA recombination</keyword>
<dbReference type="InterPro" id="IPR028259">
    <property type="entry name" value="AP2-like_int_N"/>
</dbReference>
<sequence>MSKDKRIKSYQNAKNETMYMFRLYLGIDETTGNRRQTTRRGFKSEREAELALKRLEYESQEIGIEKGKRVPKFEQLYNAWFENYKRTVKESTWATTKLLFENHILPKFGDKFIDKINVLYCQEVVNKWSIEQPNNFKKFKNYTSNIFDYSMSIDTIDINPMTKVNIPRGEALNKTRREILFYTKEELKEFLEAIEQDSAFNYAFFYLLAFTGIRKGEALALTWEDVDFNSRRLTINKTITRGYKNRLIVNSTKTEAGKRTLSLDLKTIEVLRNWKKEQSKINKILKLDRTDLIFANRSGDYYSPSTTKTWLQSIYRKHKNLRRINAHGFRHTHASLLFESGVSLKDVQDRLGHADIQTTANIYTHVSQTKKDTTAEHLANFMSK</sequence>
<evidence type="ECO:0000256" key="3">
    <source>
        <dbReference type="ARBA" id="ARBA00023125"/>
    </source>
</evidence>
<dbReference type="EMBL" id="AODF01000042">
    <property type="protein sequence ID" value="EUJ25785.1"/>
    <property type="molecule type" value="Genomic_DNA"/>
</dbReference>
<reference evidence="6 7" key="1">
    <citation type="journal article" date="2014" name="Int. J. Syst. Evol. Microbiol.">
        <title>Listeria floridensis sp. nov., Listeria aquatica sp. nov., Listeria cornellensis sp. nov., Listeria riparia sp. nov. and Listeria grandensis sp. nov., from agricultural and natural environments.</title>
        <authorList>
            <person name="den Bakker H.C."/>
            <person name="Warchocki S."/>
            <person name="Wright E.M."/>
            <person name="Allred A.F."/>
            <person name="Ahlstrom C."/>
            <person name="Manuel C.S."/>
            <person name="Stasiewicz M.J."/>
            <person name="Burrell A."/>
            <person name="Roof S."/>
            <person name="Strawn L."/>
            <person name="Fortes E.D."/>
            <person name="Nightingale K.K."/>
            <person name="Kephart D."/>
            <person name="Wiedmann M."/>
        </authorList>
    </citation>
    <scope>NUCLEOTIDE SEQUENCE [LARGE SCALE GENOMIC DNA]</scope>
    <source>
        <strain evidence="6 7">FSL S10-1187</strain>
    </source>
</reference>
<dbReference type="SUPFAM" id="SSF56349">
    <property type="entry name" value="DNA breaking-rejoining enzymes"/>
    <property type="match status" value="1"/>
</dbReference>
<dbReference type="Pfam" id="PF00589">
    <property type="entry name" value="Phage_integrase"/>
    <property type="match status" value="1"/>
</dbReference>
<dbReference type="Pfam" id="PF14659">
    <property type="entry name" value="Phage_int_SAM_3"/>
    <property type="match status" value="1"/>
</dbReference>
<dbReference type="CDD" id="cd01189">
    <property type="entry name" value="INT_ICEBs1_C_like"/>
    <property type="match status" value="1"/>
</dbReference>
<comment type="similarity">
    <text evidence="1">Belongs to the 'phage' integrase family.</text>
</comment>
<evidence type="ECO:0000313" key="7">
    <source>
        <dbReference type="Proteomes" id="UP000019249"/>
    </source>
</evidence>
<dbReference type="Gene3D" id="1.10.443.10">
    <property type="entry name" value="Intergrase catalytic core"/>
    <property type="match status" value="1"/>
</dbReference>
<dbReference type="Pfam" id="PF14657">
    <property type="entry name" value="Arm-DNA-bind_4"/>
    <property type="match status" value="1"/>
</dbReference>
<proteinExistence type="inferred from homology"/>
<dbReference type="InterPro" id="IPR004107">
    <property type="entry name" value="Integrase_SAM-like_N"/>
</dbReference>
<dbReference type="Gene3D" id="1.10.150.130">
    <property type="match status" value="1"/>
</dbReference>
<organism evidence="6 7">
    <name type="scientific">Listeria floridensis FSL S10-1187</name>
    <dbReference type="NCBI Taxonomy" id="1265817"/>
    <lineage>
        <taxon>Bacteria</taxon>
        <taxon>Bacillati</taxon>
        <taxon>Bacillota</taxon>
        <taxon>Bacilli</taxon>
        <taxon>Bacillales</taxon>
        <taxon>Listeriaceae</taxon>
        <taxon>Listeria</taxon>
    </lineage>
</organism>
<evidence type="ECO:0000256" key="1">
    <source>
        <dbReference type="ARBA" id="ARBA00008857"/>
    </source>
</evidence>
<accession>A0ABN0RBU7</accession>
<dbReference type="PANTHER" id="PTHR30629">
    <property type="entry name" value="PROPHAGE INTEGRASE"/>
    <property type="match status" value="1"/>
</dbReference>
<dbReference type="InterPro" id="IPR013762">
    <property type="entry name" value="Integrase-like_cat_sf"/>
</dbReference>
<dbReference type="Proteomes" id="UP000019249">
    <property type="component" value="Unassembled WGS sequence"/>
</dbReference>